<protein>
    <submittedName>
        <fullName evidence="2">Uncharacterized protein</fullName>
    </submittedName>
</protein>
<evidence type="ECO:0000313" key="2">
    <source>
        <dbReference type="EMBL" id="JAH52434.1"/>
    </source>
</evidence>
<proteinExistence type="predicted"/>
<reference evidence="2" key="1">
    <citation type="submission" date="2014-11" db="EMBL/GenBank/DDBJ databases">
        <authorList>
            <person name="Amaro Gonzalez C."/>
        </authorList>
    </citation>
    <scope>NUCLEOTIDE SEQUENCE</scope>
</reference>
<organism evidence="2">
    <name type="scientific">Anguilla anguilla</name>
    <name type="common">European freshwater eel</name>
    <name type="synonym">Muraena anguilla</name>
    <dbReference type="NCBI Taxonomy" id="7936"/>
    <lineage>
        <taxon>Eukaryota</taxon>
        <taxon>Metazoa</taxon>
        <taxon>Chordata</taxon>
        <taxon>Craniata</taxon>
        <taxon>Vertebrata</taxon>
        <taxon>Euteleostomi</taxon>
        <taxon>Actinopterygii</taxon>
        <taxon>Neopterygii</taxon>
        <taxon>Teleostei</taxon>
        <taxon>Anguilliformes</taxon>
        <taxon>Anguillidae</taxon>
        <taxon>Anguilla</taxon>
    </lineage>
</organism>
<reference evidence="2" key="2">
    <citation type="journal article" date="2015" name="Fish Shellfish Immunol.">
        <title>Early steps in the European eel (Anguilla anguilla)-Vibrio vulnificus interaction in the gills: Role of the RtxA13 toxin.</title>
        <authorList>
            <person name="Callol A."/>
            <person name="Pajuelo D."/>
            <person name="Ebbesson L."/>
            <person name="Teles M."/>
            <person name="MacKenzie S."/>
            <person name="Amaro C."/>
        </authorList>
    </citation>
    <scope>NUCLEOTIDE SEQUENCE</scope>
</reference>
<name>A0A0E9TFJ5_ANGAN</name>
<dbReference type="EMBL" id="GBXM01056143">
    <property type="protein sequence ID" value="JAH52434.1"/>
    <property type="molecule type" value="Transcribed_RNA"/>
</dbReference>
<feature type="signal peptide" evidence="1">
    <location>
        <begin position="1"/>
        <end position="16"/>
    </location>
</feature>
<accession>A0A0E9TFJ5</accession>
<sequence length="37" mass="3918">MLSGFCLFLFLFSSFSGPPDGGTSVCISVCSLFSYPC</sequence>
<dbReference type="AlphaFoldDB" id="A0A0E9TFJ5"/>
<evidence type="ECO:0000256" key="1">
    <source>
        <dbReference type="SAM" id="SignalP"/>
    </source>
</evidence>
<keyword evidence="1" id="KW-0732">Signal</keyword>
<feature type="chain" id="PRO_5002433350" evidence="1">
    <location>
        <begin position="17"/>
        <end position="37"/>
    </location>
</feature>